<dbReference type="GO" id="GO:0015562">
    <property type="term" value="F:efflux transmembrane transporter activity"/>
    <property type="evidence" value="ECO:0007669"/>
    <property type="project" value="TreeGrafter"/>
</dbReference>
<organism evidence="4 5">
    <name type="scientific">Paenibacillus pasadenensis</name>
    <dbReference type="NCBI Taxonomy" id="217090"/>
    <lineage>
        <taxon>Bacteria</taxon>
        <taxon>Bacillati</taxon>
        <taxon>Bacillota</taxon>
        <taxon>Bacilli</taxon>
        <taxon>Bacillales</taxon>
        <taxon>Paenibacillaceae</taxon>
        <taxon>Paenibacillus</taxon>
    </lineage>
</organism>
<feature type="chain" id="PRO_5039321290" evidence="2">
    <location>
        <begin position="28"/>
        <end position="360"/>
    </location>
</feature>
<accession>A0A2N5N7V2</accession>
<dbReference type="AlphaFoldDB" id="A0A2N5N7V2"/>
<dbReference type="PROSITE" id="PS51257">
    <property type="entry name" value="PROKAR_LIPOPROTEIN"/>
    <property type="match status" value="1"/>
</dbReference>
<feature type="region of interest" description="Disordered" evidence="1">
    <location>
        <begin position="246"/>
        <end position="271"/>
    </location>
</feature>
<dbReference type="Gene3D" id="2.40.420.20">
    <property type="match status" value="1"/>
</dbReference>
<dbReference type="GO" id="GO:1990281">
    <property type="term" value="C:efflux pump complex"/>
    <property type="evidence" value="ECO:0007669"/>
    <property type="project" value="TreeGrafter"/>
</dbReference>
<evidence type="ECO:0000256" key="1">
    <source>
        <dbReference type="SAM" id="MobiDB-lite"/>
    </source>
</evidence>
<keyword evidence="2" id="KW-0732">Signal</keyword>
<feature type="compositionally biased region" description="Gly residues" evidence="1">
    <location>
        <begin position="253"/>
        <end position="265"/>
    </location>
</feature>
<comment type="caution">
    <text evidence="4">The sequence shown here is derived from an EMBL/GenBank/DDBJ whole genome shotgun (WGS) entry which is preliminary data.</text>
</comment>
<dbReference type="Pfam" id="PF25973">
    <property type="entry name" value="BSH_CzcB"/>
    <property type="match status" value="1"/>
</dbReference>
<dbReference type="OrthoDB" id="9765657at2"/>
<reference evidence="4 5" key="1">
    <citation type="submission" date="2017-05" db="EMBL/GenBank/DDBJ databases">
        <title>Functional genome analysis of Paenibacillus pasadenensis strain R16: insights on endophytic life style and antifungal activity.</title>
        <authorList>
            <person name="Passera A."/>
            <person name="Marcolungo L."/>
            <person name="Casati P."/>
            <person name="Brasca M."/>
            <person name="Quaglino F."/>
            <person name="Delledonne M."/>
        </authorList>
    </citation>
    <scope>NUCLEOTIDE SEQUENCE [LARGE SCALE GENOMIC DNA]</scope>
    <source>
        <strain evidence="4 5">R16</strain>
    </source>
</reference>
<dbReference type="Proteomes" id="UP000234789">
    <property type="component" value="Unassembled WGS sequence"/>
</dbReference>
<dbReference type="InterPro" id="IPR058647">
    <property type="entry name" value="BSH_CzcB-like"/>
</dbReference>
<evidence type="ECO:0000256" key="2">
    <source>
        <dbReference type="SAM" id="SignalP"/>
    </source>
</evidence>
<proteinExistence type="predicted"/>
<evidence type="ECO:0000313" key="4">
    <source>
        <dbReference type="EMBL" id="PLT46421.1"/>
    </source>
</evidence>
<protein>
    <submittedName>
        <fullName evidence="4">Macrolide-specific efflux protein MacA</fullName>
    </submittedName>
</protein>
<dbReference type="EMBL" id="NFEZ01000004">
    <property type="protein sequence ID" value="PLT46421.1"/>
    <property type="molecule type" value="Genomic_DNA"/>
</dbReference>
<dbReference type="RefSeq" id="WP_028596969.1">
    <property type="nucleotide sequence ID" value="NZ_BIMM01000035.1"/>
</dbReference>
<feature type="domain" description="CzcB-like barrel-sandwich hybrid" evidence="3">
    <location>
        <begin position="93"/>
        <end position="203"/>
    </location>
</feature>
<dbReference type="SUPFAM" id="SSF111369">
    <property type="entry name" value="HlyD-like secretion proteins"/>
    <property type="match status" value="1"/>
</dbReference>
<keyword evidence="5" id="KW-1185">Reference proteome</keyword>
<feature type="signal peptide" evidence="2">
    <location>
        <begin position="1"/>
        <end position="27"/>
    </location>
</feature>
<sequence length="360" mass="38711">MFTKWWTGRSSKRAAALLLGCSLALSAGCSLLPAEPEEEVLPTIAPPQISKKPEYEVTTQTLETRVEAAGKLISLREETLYYTLDGKRLKDLYIKPGQKVKKGDPIASLDVEDMQKQLRDQRLQFRKDEVAMKETLRKKDEMPPVDFEAAVIAFEEKRQAIGDLEEEIGKATLVAPFAGTVVQLPVQKGDAIKAYDPICVIADTGQLVPGIKLDADELEQVTVGMKAVVDINGVGEVSGKITALPVAQPDDNGGNGNGGNGGNGGASTPERPEDFLLIQLDKVPANVARGTMLSVSIVVKSKPNAIVIPPSTLRSIGSRTYVQVVEGETKREVDVEVGEQTATAVEILKGLEPGMKVVGR</sequence>
<dbReference type="PANTHER" id="PTHR30469">
    <property type="entry name" value="MULTIDRUG RESISTANCE PROTEIN MDTA"/>
    <property type="match status" value="1"/>
</dbReference>
<evidence type="ECO:0000313" key="5">
    <source>
        <dbReference type="Proteomes" id="UP000234789"/>
    </source>
</evidence>
<dbReference type="Gene3D" id="2.40.50.100">
    <property type="match status" value="2"/>
</dbReference>
<name>A0A2N5N7V2_9BACL</name>
<dbReference type="PANTHER" id="PTHR30469:SF15">
    <property type="entry name" value="HLYD FAMILY OF SECRETION PROTEINS"/>
    <property type="match status" value="1"/>
</dbReference>
<gene>
    <name evidence="4" type="ORF">B8V81_4852</name>
</gene>
<evidence type="ECO:0000259" key="3">
    <source>
        <dbReference type="Pfam" id="PF25973"/>
    </source>
</evidence>